<dbReference type="InParanoid" id="B6IGW1"/>
<organism evidence="1 2">
    <name type="scientific">Caenorhabditis briggsae</name>
    <dbReference type="NCBI Taxonomy" id="6238"/>
    <lineage>
        <taxon>Eukaryota</taxon>
        <taxon>Metazoa</taxon>
        <taxon>Ecdysozoa</taxon>
        <taxon>Nematoda</taxon>
        <taxon>Chromadorea</taxon>
        <taxon>Rhabditida</taxon>
        <taxon>Rhabditina</taxon>
        <taxon>Rhabditomorpha</taxon>
        <taxon>Rhabditoidea</taxon>
        <taxon>Rhabditidae</taxon>
        <taxon>Peloderinae</taxon>
        <taxon>Caenorhabditis</taxon>
    </lineage>
</organism>
<reference evidence="1 2" key="2">
    <citation type="journal article" date="2011" name="PLoS Genet.">
        <title>Caenorhabditis briggsae recombinant inbred line genotypes reveal inter-strain incompatibility and the evolution of recombination.</title>
        <authorList>
            <person name="Ross J.A."/>
            <person name="Koboldt D.C."/>
            <person name="Staisch J.E."/>
            <person name="Chamberlin H.M."/>
            <person name="Gupta B.P."/>
            <person name="Miller R.D."/>
            <person name="Baird S.E."/>
            <person name="Haag E.S."/>
        </authorList>
    </citation>
    <scope>NUCLEOTIDE SEQUENCE [LARGE SCALE GENOMIC DNA]</scope>
    <source>
        <strain evidence="1 2">AF16</strain>
    </source>
</reference>
<proteinExistence type="predicted"/>
<dbReference type="KEGG" id="cbr:CBG_25698"/>
<evidence type="ECO:0000313" key="1">
    <source>
        <dbReference type="EMBL" id="CAR99141.1"/>
    </source>
</evidence>
<dbReference type="AlphaFoldDB" id="B6IGW1"/>
<dbReference type="HOGENOM" id="CLU_2690034_0_0_1"/>
<dbReference type="RefSeq" id="XP_045098708.1">
    <property type="nucleotide sequence ID" value="XM_045242958.1"/>
</dbReference>
<evidence type="ECO:0000313" key="3">
    <source>
        <dbReference type="WormBase" id="CBG25698"/>
    </source>
</evidence>
<sequence>MSFKSRIGQLAPMVDFSVSNVTIELDHEQIEKILEDFEDTESESEMMSDDESPNPLQMFAEVAGKVAREEGLPY</sequence>
<evidence type="ECO:0000313" key="2">
    <source>
        <dbReference type="Proteomes" id="UP000008549"/>
    </source>
</evidence>
<dbReference type="CTD" id="68917180"/>
<accession>B6IGW1</accession>
<protein>
    <submittedName>
        <fullName evidence="1">Protein CBG25698</fullName>
    </submittedName>
</protein>
<dbReference type="WormBase" id="CBG25698">
    <property type="protein sequence ID" value="CBP34814"/>
    <property type="gene ID" value="WBGene00087112"/>
</dbReference>
<dbReference type="GeneID" id="68917180"/>
<dbReference type="EMBL" id="HE600965">
    <property type="protein sequence ID" value="CAR99141.1"/>
    <property type="molecule type" value="Genomic_DNA"/>
</dbReference>
<keyword evidence="2" id="KW-1185">Reference proteome</keyword>
<dbReference type="Proteomes" id="UP000008549">
    <property type="component" value="Unassembled WGS sequence"/>
</dbReference>
<name>B6IGW1_CAEBR</name>
<reference evidence="1 2" key="1">
    <citation type="journal article" date="2003" name="PLoS Biol.">
        <title>The genome sequence of Caenorhabditis briggsae: a platform for comparative genomics.</title>
        <authorList>
            <person name="Stein L.D."/>
            <person name="Bao Z."/>
            <person name="Blasiar D."/>
            <person name="Blumenthal T."/>
            <person name="Brent M.R."/>
            <person name="Chen N."/>
            <person name="Chinwalla A."/>
            <person name="Clarke L."/>
            <person name="Clee C."/>
            <person name="Coghlan A."/>
            <person name="Coulson A."/>
            <person name="D'Eustachio P."/>
            <person name="Fitch D.H."/>
            <person name="Fulton L.A."/>
            <person name="Fulton R.E."/>
            <person name="Griffiths-Jones S."/>
            <person name="Harris T.W."/>
            <person name="Hillier L.W."/>
            <person name="Kamath R."/>
            <person name="Kuwabara P.E."/>
            <person name="Mardis E.R."/>
            <person name="Marra M.A."/>
            <person name="Miner T.L."/>
            <person name="Minx P."/>
            <person name="Mullikin J.C."/>
            <person name="Plumb R.W."/>
            <person name="Rogers J."/>
            <person name="Schein J.E."/>
            <person name="Sohrmann M."/>
            <person name="Spieth J."/>
            <person name="Stajich J.E."/>
            <person name="Wei C."/>
            <person name="Willey D."/>
            <person name="Wilson R.K."/>
            <person name="Durbin R."/>
            <person name="Waterston R.H."/>
        </authorList>
    </citation>
    <scope>NUCLEOTIDE SEQUENCE [LARGE SCALE GENOMIC DNA]</scope>
    <source>
        <strain evidence="1 2">AF16</strain>
    </source>
</reference>
<gene>
    <name evidence="1 3" type="ORF">CBG25698</name>
    <name evidence="1" type="ORF">CBG_25698</name>
</gene>